<keyword evidence="2" id="KW-0436">Ligase</keyword>
<evidence type="ECO:0000256" key="1">
    <source>
        <dbReference type="SAM" id="Phobius"/>
    </source>
</evidence>
<accession>A0A1D2NAG5</accession>
<protein>
    <submittedName>
        <fullName evidence="2">Glutamate--tRNA ligase</fullName>
    </submittedName>
</protein>
<evidence type="ECO:0000313" key="2">
    <source>
        <dbReference type="EMBL" id="ODN01966.1"/>
    </source>
</evidence>
<sequence>MRGNCGYSCTTPGILKLISVIVVFFSQGLIVWGYYNATYVKEGHEKACLLSQKSGAEIYCPIATGVMWSVVIGLIAFWASLIMYIIHLIVELNKTIFKLFDWIGHFVGGLMMMIAGIVSIIYSIQAVWALPCKGKSCDDYSICTETILLHRGRTATYQPLWVLIGGICAVCTGVVYIGVGIAIKKQPEE</sequence>
<proteinExistence type="predicted"/>
<feature type="transmembrane region" description="Helical" evidence="1">
    <location>
        <begin position="66"/>
        <end position="90"/>
    </location>
</feature>
<dbReference type="GO" id="GO:0016874">
    <property type="term" value="F:ligase activity"/>
    <property type="evidence" value="ECO:0007669"/>
    <property type="project" value="UniProtKB-KW"/>
</dbReference>
<dbReference type="EMBL" id="LJIJ01000132">
    <property type="protein sequence ID" value="ODN01966.1"/>
    <property type="molecule type" value="Genomic_DNA"/>
</dbReference>
<dbReference type="Proteomes" id="UP000094527">
    <property type="component" value="Unassembled WGS sequence"/>
</dbReference>
<gene>
    <name evidence="2" type="ORF">Ocin01_04725</name>
</gene>
<feature type="transmembrane region" description="Helical" evidence="1">
    <location>
        <begin position="160"/>
        <end position="183"/>
    </location>
</feature>
<keyword evidence="3" id="KW-1185">Reference proteome</keyword>
<feature type="transmembrane region" description="Helical" evidence="1">
    <location>
        <begin position="12"/>
        <end position="35"/>
    </location>
</feature>
<keyword evidence="1" id="KW-1133">Transmembrane helix</keyword>
<organism evidence="2 3">
    <name type="scientific">Orchesella cincta</name>
    <name type="common">Springtail</name>
    <name type="synonym">Podura cincta</name>
    <dbReference type="NCBI Taxonomy" id="48709"/>
    <lineage>
        <taxon>Eukaryota</taxon>
        <taxon>Metazoa</taxon>
        <taxon>Ecdysozoa</taxon>
        <taxon>Arthropoda</taxon>
        <taxon>Hexapoda</taxon>
        <taxon>Collembola</taxon>
        <taxon>Entomobryomorpha</taxon>
        <taxon>Entomobryoidea</taxon>
        <taxon>Orchesellidae</taxon>
        <taxon>Orchesellinae</taxon>
        <taxon>Orchesella</taxon>
    </lineage>
</organism>
<reference evidence="2 3" key="1">
    <citation type="journal article" date="2016" name="Genome Biol. Evol.">
        <title>Gene Family Evolution Reflects Adaptation to Soil Environmental Stressors in the Genome of the Collembolan Orchesella cincta.</title>
        <authorList>
            <person name="Faddeeva-Vakhrusheva A."/>
            <person name="Derks M.F."/>
            <person name="Anvar S.Y."/>
            <person name="Agamennone V."/>
            <person name="Suring W."/>
            <person name="Smit S."/>
            <person name="van Straalen N.M."/>
            <person name="Roelofs D."/>
        </authorList>
    </citation>
    <scope>NUCLEOTIDE SEQUENCE [LARGE SCALE GENOMIC DNA]</scope>
    <source>
        <tissue evidence="2">Mixed pool</tissue>
    </source>
</reference>
<comment type="caution">
    <text evidence="2">The sequence shown here is derived from an EMBL/GenBank/DDBJ whole genome shotgun (WGS) entry which is preliminary data.</text>
</comment>
<evidence type="ECO:0000313" key="3">
    <source>
        <dbReference type="Proteomes" id="UP000094527"/>
    </source>
</evidence>
<keyword evidence="1" id="KW-0812">Transmembrane</keyword>
<keyword evidence="1" id="KW-0472">Membrane</keyword>
<dbReference type="AlphaFoldDB" id="A0A1D2NAG5"/>
<feature type="transmembrane region" description="Helical" evidence="1">
    <location>
        <begin position="102"/>
        <end position="124"/>
    </location>
</feature>
<name>A0A1D2NAG5_ORCCI</name>